<dbReference type="AlphaFoldDB" id="A0AAJ1VN43"/>
<dbReference type="GO" id="GO:0006508">
    <property type="term" value="P:proteolysis"/>
    <property type="evidence" value="ECO:0007669"/>
    <property type="project" value="UniProtKB-KW"/>
</dbReference>
<evidence type="ECO:0000256" key="2">
    <source>
        <dbReference type="ARBA" id="ARBA00007739"/>
    </source>
</evidence>
<evidence type="ECO:0000259" key="16">
    <source>
        <dbReference type="Pfam" id="PF00905"/>
    </source>
</evidence>
<evidence type="ECO:0000256" key="12">
    <source>
        <dbReference type="ARBA" id="ARBA00034000"/>
    </source>
</evidence>
<dbReference type="InterPro" id="IPR001460">
    <property type="entry name" value="PCN-bd_Tpept"/>
</dbReference>
<evidence type="ECO:0000256" key="6">
    <source>
        <dbReference type="ARBA" id="ARBA00022679"/>
    </source>
</evidence>
<feature type="transmembrane region" description="Helical" evidence="15">
    <location>
        <begin position="122"/>
        <end position="149"/>
    </location>
</feature>
<keyword evidence="6" id="KW-0808">Transferase</keyword>
<evidence type="ECO:0000256" key="4">
    <source>
        <dbReference type="ARBA" id="ARBA00022670"/>
    </source>
</evidence>
<feature type="compositionally biased region" description="Basic and acidic residues" evidence="14">
    <location>
        <begin position="31"/>
        <end position="50"/>
    </location>
</feature>
<accession>A0AAJ1VN43</accession>
<dbReference type="Gene3D" id="3.40.710.10">
    <property type="entry name" value="DD-peptidase/beta-lactamase superfamily"/>
    <property type="match status" value="1"/>
</dbReference>
<comment type="catalytic activity">
    <reaction evidence="13">
        <text>[GlcNAc-(1-&gt;4)-Mur2Ac(oyl-L-Ala-gamma-D-Glu-L-Lys-D-Ala-D-Ala)](n)-di-trans,octa-cis-undecaprenyl diphosphate + beta-D-GlcNAc-(1-&gt;4)-Mur2Ac(oyl-L-Ala-gamma-D-Glu-L-Lys-D-Ala-D-Ala)-di-trans,octa-cis-undecaprenyl diphosphate = [GlcNAc-(1-&gt;4)-Mur2Ac(oyl-L-Ala-gamma-D-Glu-L-Lys-D-Ala-D-Ala)](n+1)-di-trans,octa-cis-undecaprenyl diphosphate + di-trans,octa-cis-undecaprenyl diphosphate + H(+)</text>
        <dbReference type="Rhea" id="RHEA:23708"/>
        <dbReference type="Rhea" id="RHEA-COMP:9602"/>
        <dbReference type="Rhea" id="RHEA-COMP:9603"/>
        <dbReference type="ChEBI" id="CHEBI:15378"/>
        <dbReference type="ChEBI" id="CHEBI:58405"/>
        <dbReference type="ChEBI" id="CHEBI:60033"/>
        <dbReference type="ChEBI" id="CHEBI:78435"/>
        <dbReference type="EC" id="2.4.99.28"/>
    </reaction>
</comment>
<keyword evidence="15" id="KW-1133">Transmembrane helix</keyword>
<dbReference type="GO" id="GO:0008658">
    <property type="term" value="F:penicillin binding"/>
    <property type="evidence" value="ECO:0007669"/>
    <property type="project" value="InterPro"/>
</dbReference>
<evidence type="ECO:0000256" key="3">
    <source>
        <dbReference type="ARBA" id="ARBA00022645"/>
    </source>
</evidence>
<dbReference type="RefSeq" id="WP_301710985.1">
    <property type="nucleotide sequence ID" value="NZ_SDWY01000001.1"/>
</dbReference>
<dbReference type="GO" id="GO:0008955">
    <property type="term" value="F:peptidoglycan glycosyltransferase activity"/>
    <property type="evidence" value="ECO:0007669"/>
    <property type="project" value="UniProtKB-EC"/>
</dbReference>
<feature type="domain" description="Glycosyl transferase family 51" evidence="17">
    <location>
        <begin position="178"/>
        <end position="353"/>
    </location>
</feature>
<feature type="domain" description="Penicillin-binding protein transpeptidase" evidence="16">
    <location>
        <begin position="451"/>
        <end position="710"/>
    </location>
</feature>
<dbReference type="PANTHER" id="PTHR32282:SF29">
    <property type="entry name" value="PENICILLIN-BINDING PROTEIN 1A"/>
    <property type="match status" value="1"/>
</dbReference>
<dbReference type="InterPro" id="IPR012338">
    <property type="entry name" value="Beta-lactam/transpept-like"/>
</dbReference>
<evidence type="ECO:0000256" key="5">
    <source>
        <dbReference type="ARBA" id="ARBA00022676"/>
    </source>
</evidence>
<keyword evidence="5" id="KW-0328">Glycosyltransferase</keyword>
<dbReference type="GO" id="GO:0009252">
    <property type="term" value="P:peptidoglycan biosynthetic process"/>
    <property type="evidence" value="ECO:0007669"/>
    <property type="project" value="UniProtKB-KW"/>
</dbReference>
<keyword evidence="10" id="KW-0511">Multifunctional enzyme</keyword>
<keyword evidence="11" id="KW-0961">Cell wall biogenesis/degradation</keyword>
<dbReference type="SUPFAM" id="SSF53955">
    <property type="entry name" value="Lysozyme-like"/>
    <property type="match status" value="1"/>
</dbReference>
<comment type="similarity">
    <text evidence="1">In the C-terminal section; belongs to the transpeptidase family.</text>
</comment>
<evidence type="ECO:0000313" key="19">
    <source>
        <dbReference type="Proteomes" id="UP001167919"/>
    </source>
</evidence>
<evidence type="ECO:0000256" key="9">
    <source>
        <dbReference type="ARBA" id="ARBA00022984"/>
    </source>
</evidence>
<evidence type="ECO:0000256" key="15">
    <source>
        <dbReference type="SAM" id="Phobius"/>
    </source>
</evidence>
<keyword evidence="7" id="KW-0378">Hydrolase</keyword>
<evidence type="ECO:0000256" key="14">
    <source>
        <dbReference type="SAM" id="MobiDB-lite"/>
    </source>
</evidence>
<evidence type="ECO:0000256" key="8">
    <source>
        <dbReference type="ARBA" id="ARBA00022960"/>
    </source>
</evidence>
<feature type="compositionally biased region" description="Basic residues" evidence="14">
    <location>
        <begin position="101"/>
        <end position="116"/>
    </location>
</feature>
<evidence type="ECO:0000256" key="1">
    <source>
        <dbReference type="ARBA" id="ARBA00007090"/>
    </source>
</evidence>
<keyword evidence="15" id="KW-0472">Membrane</keyword>
<feature type="region of interest" description="Disordered" evidence="14">
    <location>
        <begin position="794"/>
        <end position="829"/>
    </location>
</feature>
<dbReference type="Pfam" id="PF00912">
    <property type="entry name" value="Transgly"/>
    <property type="match status" value="1"/>
</dbReference>
<comment type="similarity">
    <text evidence="2">In the N-terminal section; belongs to the glycosyltransferase 51 family.</text>
</comment>
<evidence type="ECO:0000256" key="13">
    <source>
        <dbReference type="ARBA" id="ARBA00049902"/>
    </source>
</evidence>
<dbReference type="PANTHER" id="PTHR32282">
    <property type="entry name" value="BINDING PROTEIN TRANSPEPTIDASE, PUTATIVE-RELATED"/>
    <property type="match status" value="1"/>
</dbReference>
<dbReference type="SUPFAM" id="SSF56601">
    <property type="entry name" value="beta-lactamase/transpeptidase-like"/>
    <property type="match status" value="1"/>
</dbReference>
<dbReference type="GO" id="GO:0009002">
    <property type="term" value="F:serine-type D-Ala-D-Ala carboxypeptidase activity"/>
    <property type="evidence" value="ECO:0007669"/>
    <property type="project" value="UniProtKB-EC"/>
</dbReference>
<evidence type="ECO:0000259" key="17">
    <source>
        <dbReference type="Pfam" id="PF00912"/>
    </source>
</evidence>
<dbReference type="InterPro" id="IPR001264">
    <property type="entry name" value="Glyco_trans_51"/>
</dbReference>
<dbReference type="GO" id="GO:0030288">
    <property type="term" value="C:outer membrane-bounded periplasmic space"/>
    <property type="evidence" value="ECO:0007669"/>
    <property type="project" value="TreeGrafter"/>
</dbReference>
<dbReference type="InterPro" id="IPR036950">
    <property type="entry name" value="PBP_transglycosylase"/>
</dbReference>
<dbReference type="GO" id="GO:0071555">
    <property type="term" value="P:cell wall organization"/>
    <property type="evidence" value="ECO:0007669"/>
    <property type="project" value="UniProtKB-KW"/>
</dbReference>
<evidence type="ECO:0000256" key="7">
    <source>
        <dbReference type="ARBA" id="ARBA00022801"/>
    </source>
</evidence>
<evidence type="ECO:0000256" key="10">
    <source>
        <dbReference type="ARBA" id="ARBA00023268"/>
    </source>
</evidence>
<keyword evidence="3" id="KW-0121">Carboxypeptidase</keyword>
<organism evidence="18 19">
    <name type="scientific">Oenococcus sicerae</name>
    <dbReference type="NCBI Taxonomy" id="2203724"/>
    <lineage>
        <taxon>Bacteria</taxon>
        <taxon>Bacillati</taxon>
        <taxon>Bacillota</taxon>
        <taxon>Bacilli</taxon>
        <taxon>Lactobacillales</taxon>
        <taxon>Lactobacillaceae</taxon>
        <taxon>Oenococcus</taxon>
    </lineage>
</organism>
<dbReference type="GO" id="GO:0008360">
    <property type="term" value="P:regulation of cell shape"/>
    <property type="evidence" value="ECO:0007669"/>
    <property type="project" value="UniProtKB-KW"/>
</dbReference>
<comment type="caution">
    <text evidence="18">The sequence shown here is derived from an EMBL/GenBank/DDBJ whole genome shotgun (WGS) entry which is preliminary data.</text>
</comment>
<dbReference type="FunFam" id="1.10.3810.10:FF:000001">
    <property type="entry name" value="Penicillin-binding protein 1A"/>
    <property type="match status" value="1"/>
</dbReference>
<keyword evidence="15" id="KW-0812">Transmembrane</keyword>
<comment type="catalytic activity">
    <reaction evidence="12">
        <text>Preferential cleavage: (Ac)2-L-Lys-D-Ala-|-D-Ala. Also transpeptidation of peptidyl-alanyl moieties that are N-acyl substituents of D-alanine.</text>
        <dbReference type="EC" id="3.4.16.4"/>
    </reaction>
</comment>
<sequence length="829" mass="90184">MSDNSYNPNNFQNDSQEHANDTNRAGSNFDDAPKNYQDAKKMFPDTDGRRPISFGRKQNKHLKNQEAAFRPTDFHVADFSPADDHNQSFKNPKDASDLKRNGYKKNKKSSGRPKKKGSKLKLLAKISAWSITIFALGLLAAMAVFFTYAAGAPKITEAQLASENSMQIFDSQGSLIYSGSQQERDYADQSEIPESLMHAVVSIEDRRFYKHHGVDVYRTIGALFSDIKGKLTGHSTGLQGGSTLTQQLVKLSVFSTKASDQTLKRKAQEAWLALKVERNFSKNQILTFYINKVNMGNGIYGMKTAAEYYFGKNLNQLDLSQLAILAGIPRSPVYYDPYTYPNYLKVRRNDVLAGEVAMKYITQAQADKAMAEPVQQGLIPKVEQTENSVSSNLTVNAYAQSVLSEVRKLGYNPTKDGLKIYTAMNSKMQKRLYTVLNGGTGVPWLNGIQAAATVVNPKNGRVLAQVGGRNVTGMFSLNRAVQTNRSSGSTAKPLVDYGPAIEYLNWPTYRTVQDTQYKYPGTNISVHDFDGTFLGNMTMRKAIVISRNIPAIRTLMEVGMTRSSEFLNKLGINIKASQLTGSSAIGIDVSTEQEAAAFSAFANGGTYYKPEYVEKIVTSDGVTHSYEPSGTRAMKTSTAFMMTNIMEGVPKYNGSAPGAEISGLYQAGKSGIVGYADSANQPSGAESDVWFTGYTKNLAASFWVGYDQPNATGNYIPNASESSMPERAYRDFMLTAMQGYDNTDWTAPNTVQKVVKGSVTEYEVKGASWSNGGLPNAYSSSSSSSSKTIIVTPSLSSSSSSLSSSSDSLSSSSSSASSAASSSSSTQTP</sequence>
<proteinExistence type="inferred from homology"/>
<keyword evidence="9" id="KW-0573">Peptidoglycan synthesis</keyword>
<protein>
    <submittedName>
        <fullName evidence="18">Penicillin-binding protein</fullName>
    </submittedName>
</protein>
<evidence type="ECO:0000313" key="18">
    <source>
        <dbReference type="EMBL" id="MDN6899824.1"/>
    </source>
</evidence>
<dbReference type="Pfam" id="PF00905">
    <property type="entry name" value="Transpeptidase"/>
    <property type="match status" value="1"/>
</dbReference>
<gene>
    <name evidence="18" type="ORF">EVC35_02240</name>
</gene>
<feature type="compositionally biased region" description="Polar residues" evidence="14">
    <location>
        <begin position="1"/>
        <end position="14"/>
    </location>
</feature>
<dbReference type="InterPro" id="IPR050396">
    <property type="entry name" value="Glycosyltr_51/Transpeptidase"/>
</dbReference>
<reference evidence="18" key="1">
    <citation type="submission" date="2019-01" db="EMBL/GenBank/DDBJ databases">
        <title>Oenococcus sicerae UCMA17102.</title>
        <authorList>
            <person name="Cousin F.J."/>
            <person name="Le Guellec R."/>
            <person name="Cretenet M."/>
        </authorList>
    </citation>
    <scope>NUCLEOTIDE SEQUENCE</scope>
    <source>
        <strain evidence="18">UCMA17102</strain>
    </source>
</reference>
<dbReference type="Proteomes" id="UP001167919">
    <property type="component" value="Unassembled WGS sequence"/>
</dbReference>
<dbReference type="EMBL" id="SDWY01000001">
    <property type="protein sequence ID" value="MDN6899824.1"/>
    <property type="molecule type" value="Genomic_DNA"/>
</dbReference>
<evidence type="ECO:0000256" key="11">
    <source>
        <dbReference type="ARBA" id="ARBA00023316"/>
    </source>
</evidence>
<keyword evidence="4" id="KW-0645">Protease</keyword>
<dbReference type="InterPro" id="IPR023346">
    <property type="entry name" value="Lysozyme-like_dom_sf"/>
</dbReference>
<feature type="region of interest" description="Disordered" evidence="14">
    <location>
        <begin position="1"/>
        <end position="116"/>
    </location>
</feature>
<keyword evidence="8" id="KW-0133">Cell shape</keyword>
<feature type="compositionally biased region" description="Basic and acidic residues" evidence="14">
    <location>
        <begin position="72"/>
        <end position="100"/>
    </location>
</feature>
<name>A0AAJ1VN43_9LACO</name>
<dbReference type="Gene3D" id="1.10.3810.10">
    <property type="entry name" value="Biosynthetic peptidoglycan transglycosylase-like"/>
    <property type="match status" value="1"/>
</dbReference>